<evidence type="ECO:0000313" key="2">
    <source>
        <dbReference type="EMBL" id="KAK8863324.1"/>
    </source>
</evidence>
<feature type="compositionally biased region" description="Basic and acidic residues" evidence="1">
    <location>
        <begin position="1523"/>
        <end position="1562"/>
    </location>
</feature>
<evidence type="ECO:0000256" key="1">
    <source>
        <dbReference type="SAM" id="MobiDB-lite"/>
    </source>
</evidence>
<sequence length="1913" mass="208539">MASYIDLGSSPDPLGDDDMDLPTSSFRPPPPPSSRRITKSISTGHTHTSMLSQSGSRFTSSRKSPRKQTFELDVGDEDAPQRLLVTVEANQMMGGSSMMGSQRGNISRRLFPQQPSSSPARSRSFRRENTTTTHVPLRGLTDDEGDLGSELNMPRKRGRPLGSKNGTPAPRGKKRSGTPLARQSPAKTRQSKNPESEMSMFSSDAQLDMGTDGVEPTENDPTPRPKAATKGRKNTPAAKRAGGTPAVAVPSSSKPTGRKRGRPRKALNPDEMAMLTSEVDNREINSDLLLFSEDPRAEDPRMKDAPLEMEAIPEGIENSRSYHDLAPSTSPPRDAPDNYSPPPRDENIRSDDGQEADLIDQLIHDIGEAEPEDHMSYGAMREAESDDEDDGAESEARAGSEATDGRQDTLDHASDFSMIAVESLPSFQASFQKSQNSRFGASQQSRFAEGGDETNFMINQSLRRSMKSSAQGGQPPRFAEGGEETNFMINQSLRSMRGGAEGAPPREEDEQPVPQDKSQPPSEKPSSSVRAYSSPSNYVLSSPQTWSKSPKRPRQTPLSRQVFAKKAAAVADDSFSSLPDSVLRDATPGKPRAGKPPPSDMDIDRSDDTEMQDDSFSEIPDEVLDAATPGPSTRTSKNILGADNPGSQLFSADIQSAARSTGNAFGSTRLPTPDDTNSSTTGSKNAHEEEARNGGGETATAVINTSDLNIHSSPPRIGVQSADKVDMQPAQSEGNAVGTPSPHNSSPSPQYPHAKLDSPGLGDLLQPPMSTRRPTLSPIVRVGRSLQHVMSDKSSPEGRGSSLGSPFRRSGSESRQSSVQKSPINEKREYPNQTASASKTQSLFNPIASLAQSIRSNFAQVSHRAPSPSITGRGFDDPFGSDKLQLPPTVGSAFGKSVASAPPSDRRHSLQGAVQQLEQFPQLVTSSARADPPSEAFPDWTGEDSSPTAQRTRRMSAPRSFASMNSSNIFATRGSNAANSSRVIEEVEEDVAKEEEIEDDQLQSEGLDKVVYENEQPQGDNHDGVQHEDEQDFSGSEQEQFQAGDDMAYDEEESLHESVVEEEEEQDAINDQLHSQANDDERGQERHSEDEASIAQSVERDVSEDARGNEEVMRDDNTVVEQGFDENTGSQHAFDESLESQPTFDMGDDGMDLWDIEASRPTPKPKKLLRAEARNRRHSQVDIITRSSQSREPSILHGSTTTNGDSTTRRAKVPSPWKKNTRRLIYQDDFKSPAHIEAGDSPSTEEPEEEYSLIAQLAAQEEAAPMPQQDMRPEPQARPQEEMWPEHETMEQEEMWPEHEAMSQASSSPREDAQQEVPESPQEEVPAQTEERLQEQPTPLPDPKAAKELEDYSMLSQQKPEPPKTLEKPARRSGLFGAFDIMSFFSSPAPLPITNTPGGAAPETVNRPIPKPHVKSQLSSAAKSQPEEPQSVLRATGLFPSIPQKASFRVSPERQVDLFSPGTALRSGDTVADTYDGMPSTPPERQSPLPHIPQKLNFTPRTDRTIRTASLFTPSVAPSTPDRNNDRMAEDKAPAPEEEEYYLREQESDDYDGKEPAGHEDSVMTVESEYERLPPREKPSKWDKNASPTKSCLRSPLKPKTPGRVVEFAGNNRPIHPSEHIQTWMMGRQALGAAGLGVNSLGQSLNQGRRPQFAEFEEESVEEEEEDESHDKENSPSPPKDYNNHFPAHFARNNSQRAVSPAKAVVAPPNLKMPAATTTVTAPPNIKMPATTIFRAPNAGGQNAANAAKPPVSLQPFSRAAATTNGSGNTGSSTVTAPSSGSSTETMTWLKSHWIHLDELLQLRRSDPAKFGERQAEAQSQSQSQRGSSPPRSAALLGKEVSAQGERIILEAWHLEVVDAFRGEIGLGVCDACGWDEKTLAKRLFALIVGEERRRRGISGPIPGVRGRKKVGA</sequence>
<feature type="compositionally biased region" description="Low complexity" evidence="1">
    <location>
        <begin position="92"/>
        <end position="101"/>
    </location>
</feature>
<feature type="compositionally biased region" description="Low complexity" evidence="1">
    <location>
        <begin position="1817"/>
        <end position="1834"/>
    </location>
</feature>
<feature type="compositionally biased region" description="Polar residues" evidence="1">
    <location>
        <begin position="1185"/>
        <end position="1206"/>
    </location>
</feature>
<protein>
    <recommendedName>
        <fullName evidence="4">Spc7 kinetochore protein domain-containing protein</fullName>
    </recommendedName>
</protein>
<feature type="compositionally biased region" description="Polar residues" evidence="1">
    <location>
        <begin position="1507"/>
        <end position="1522"/>
    </location>
</feature>
<feature type="compositionally biased region" description="Low complexity" evidence="1">
    <location>
        <begin position="1315"/>
        <end position="1328"/>
    </location>
</feature>
<dbReference type="Proteomes" id="UP001390339">
    <property type="component" value="Unassembled WGS sequence"/>
</dbReference>
<feature type="region of interest" description="Disordered" evidence="1">
    <location>
        <begin position="1393"/>
        <end position="1438"/>
    </location>
</feature>
<feature type="compositionally biased region" description="Polar residues" evidence="1">
    <location>
        <begin position="813"/>
        <end position="823"/>
    </location>
</feature>
<feature type="region of interest" description="Disordered" evidence="1">
    <location>
        <begin position="859"/>
        <end position="910"/>
    </location>
</feature>
<feature type="compositionally biased region" description="Acidic residues" evidence="1">
    <location>
        <begin position="986"/>
        <end position="1002"/>
    </location>
</feature>
<feature type="compositionally biased region" description="Polar residues" evidence="1">
    <location>
        <begin position="430"/>
        <end position="446"/>
    </location>
</feature>
<feature type="compositionally biased region" description="Acidic residues" evidence="1">
    <location>
        <begin position="384"/>
        <end position="393"/>
    </location>
</feature>
<dbReference type="EMBL" id="JAPCWZ010000005">
    <property type="protein sequence ID" value="KAK8863324.1"/>
    <property type="molecule type" value="Genomic_DNA"/>
</dbReference>
<feature type="compositionally biased region" description="Basic and acidic residues" evidence="1">
    <location>
        <begin position="394"/>
        <end position="414"/>
    </location>
</feature>
<feature type="compositionally biased region" description="Low complexity" evidence="1">
    <location>
        <begin position="562"/>
        <end position="576"/>
    </location>
</feature>
<feature type="region of interest" description="Disordered" evidence="1">
    <location>
        <begin position="1760"/>
        <end position="1784"/>
    </location>
</feature>
<accession>A0ABR2IIC9</accession>
<feature type="compositionally biased region" description="Low complexity" evidence="1">
    <location>
        <begin position="1"/>
        <end position="13"/>
    </location>
</feature>
<name>A0ABR2IIC9_9PEZI</name>
<feature type="compositionally biased region" description="Polar residues" evidence="1">
    <location>
        <begin position="537"/>
        <end position="548"/>
    </location>
</feature>
<keyword evidence="3" id="KW-1185">Reference proteome</keyword>
<feature type="compositionally biased region" description="Basic and acidic residues" evidence="1">
    <location>
        <begin position="1098"/>
        <end position="1117"/>
    </location>
</feature>
<feature type="compositionally biased region" description="Acidic residues" evidence="1">
    <location>
        <begin position="1146"/>
        <end position="1155"/>
    </location>
</feature>
<feature type="compositionally biased region" description="Basic and acidic residues" evidence="1">
    <location>
        <begin position="1271"/>
        <end position="1301"/>
    </location>
</feature>
<feature type="region of interest" description="Disordered" evidence="1">
    <location>
        <begin position="430"/>
        <end position="841"/>
    </location>
</feature>
<comment type="caution">
    <text evidence="2">The sequence shown here is derived from an EMBL/GenBank/DDBJ whole genome shotgun (WGS) entry which is preliminary data.</text>
</comment>
<feature type="compositionally biased region" description="Acidic residues" evidence="1">
    <location>
        <begin position="609"/>
        <end position="624"/>
    </location>
</feature>
<feature type="region of interest" description="Disordered" evidence="1">
    <location>
        <begin position="1459"/>
        <end position="1611"/>
    </location>
</feature>
<reference evidence="2 3" key="1">
    <citation type="journal article" date="2024" name="IMA Fungus">
        <title>Apiospora arundinis, a panoply of carbohydrate-active enzymes and secondary metabolites.</title>
        <authorList>
            <person name="Sorensen T."/>
            <person name="Petersen C."/>
            <person name="Muurmann A.T."/>
            <person name="Christiansen J.V."/>
            <person name="Brundto M.L."/>
            <person name="Overgaard C.K."/>
            <person name="Boysen A.T."/>
            <person name="Wollenberg R.D."/>
            <person name="Larsen T.O."/>
            <person name="Sorensen J.L."/>
            <person name="Nielsen K.L."/>
            <person name="Sondergaard T.E."/>
        </authorList>
    </citation>
    <scope>NUCLEOTIDE SEQUENCE [LARGE SCALE GENOMIC DNA]</scope>
    <source>
        <strain evidence="2 3">AAU 773</strain>
    </source>
</reference>
<organism evidence="2 3">
    <name type="scientific">Apiospora arundinis</name>
    <dbReference type="NCBI Taxonomy" id="335852"/>
    <lineage>
        <taxon>Eukaryota</taxon>
        <taxon>Fungi</taxon>
        <taxon>Dikarya</taxon>
        <taxon>Ascomycota</taxon>
        <taxon>Pezizomycotina</taxon>
        <taxon>Sordariomycetes</taxon>
        <taxon>Xylariomycetidae</taxon>
        <taxon>Amphisphaeriales</taxon>
        <taxon>Apiosporaceae</taxon>
        <taxon>Apiospora</taxon>
    </lineage>
</organism>
<feature type="compositionally biased region" description="Polar residues" evidence="1">
    <location>
        <begin position="456"/>
        <end position="472"/>
    </location>
</feature>
<feature type="compositionally biased region" description="Polar residues" evidence="1">
    <location>
        <begin position="645"/>
        <end position="684"/>
    </location>
</feature>
<feature type="compositionally biased region" description="Acidic residues" evidence="1">
    <location>
        <begin position="1047"/>
        <end position="1068"/>
    </location>
</feature>
<feature type="region of interest" description="Disordered" evidence="1">
    <location>
        <begin position="1810"/>
        <end position="1834"/>
    </location>
</feature>
<feature type="compositionally biased region" description="Low complexity" evidence="1">
    <location>
        <begin position="111"/>
        <end position="122"/>
    </location>
</feature>
<feature type="compositionally biased region" description="Acidic residues" evidence="1">
    <location>
        <begin position="1655"/>
        <end position="1668"/>
    </location>
</feature>
<proteinExistence type="predicted"/>
<feature type="compositionally biased region" description="Polar residues" evidence="1">
    <location>
        <begin position="701"/>
        <end position="712"/>
    </location>
</feature>
<feature type="compositionally biased region" description="Polar residues" evidence="1">
    <location>
        <begin position="44"/>
        <end position="62"/>
    </location>
</feature>
<feature type="compositionally biased region" description="Polar residues" evidence="1">
    <location>
        <begin position="831"/>
        <end position="841"/>
    </location>
</feature>
<evidence type="ECO:0000313" key="3">
    <source>
        <dbReference type="Proteomes" id="UP001390339"/>
    </source>
</evidence>
<feature type="compositionally biased region" description="Basic and acidic residues" evidence="1">
    <location>
        <begin position="1225"/>
        <end position="1238"/>
    </location>
</feature>
<feature type="compositionally biased region" description="Basic and acidic residues" evidence="1">
    <location>
        <begin position="293"/>
        <end position="306"/>
    </location>
</feature>
<feature type="compositionally biased region" description="Basic and acidic residues" evidence="1">
    <location>
        <begin position="362"/>
        <end position="375"/>
    </location>
</feature>
<feature type="compositionally biased region" description="Low complexity" evidence="1">
    <location>
        <begin position="514"/>
        <end position="536"/>
    </location>
</feature>
<feature type="compositionally biased region" description="Basic and acidic residues" evidence="1">
    <location>
        <begin position="343"/>
        <end position="352"/>
    </location>
</feature>
<feature type="region of interest" description="Disordered" evidence="1">
    <location>
        <begin position="1642"/>
        <end position="1688"/>
    </location>
</feature>
<feature type="region of interest" description="Disordered" evidence="1">
    <location>
        <begin position="922"/>
        <end position="1372"/>
    </location>
</feature>
<feature type="compositionally biased region" description="Basic residues" evidence="1">
    <location>
        <begin position="256"/>
        <end position="265"/>
    </location>
</feature>
<feature type="compositionally biased region" description="Basic and acidic residues" evidence="1">
    <location>
        <begin position="1077"/>
        <end position="1090"/>
    </location>
</feature>
<feature type="compositionally biased region" description="Basic and acidic residues" evidence="1">
    <location>
        <begin position="1569"/>
        <end position="1584"/>
    </location>
</feature>
<feature type="compositionally biased region" description="Low complexity" evidence="1">
    <location>
        <begin position="1255"/>
        <end position="1269"/>
    </location>
</feature>
<feature type="compositionally biased region" description="Basic and acidic residues" evidence="1">
    <location>
        <begin position="1361"/>
        <end position="1370"/>
    </location>
</feature>
<gene>
    <name evidence="2" type="ORF">PGQ11_009559</name>
</gene>
<evidence type="ECO:0008006" key="4">
    <source>
        <dbReference type="Google" id="ProtNLM"/>
    </source>
</evidence>
<feature type="compositionally biased region" description="Polar residues" evidence="1">
    <location>
        <begin position="962"/>
        <end position="982"/>
    </location>
</feature>
<feature type="region of interest" description="Disordered" evidence="1">
    <location>
        <begin position="1"/>
        <end position="414"/>
    </location>
</feature>